<dbReference type="SUPFAM" id="SSF55729">
    <property type="entry name" value="Acyl-CoA N-acyltransferases (Nat)"/>
    <property type="match status" value="1"/>
</dbReference>
<sequence length="383" mass="42392">MNVGHAPIQPRTPPAQDAGASGGEDTTCPLEQDAAEPNPFYLPQLLEPARRSLDPHGTVRLIEARDEGGELIARLPVTGARRHGRFPLRHTTNWLHRHCFYGAPLLRKGREEEGWRLLLAQLDAALWSGPLLHLRALDPDGPAATALRLVCARDGRRCEELNRHERALLRSEAGAQDYWTANVRAKKRKELRRLQSRLAEMGTIVHRHLTSGDALETWIDDFLQLEARGWKGAEGTALASCAEDALFLREICRNAHAAGMLDMLRIDCDGQPIAMLVNFVGPQGGFSFKIAIDPDFARYSPGVLIEQDNLARVLDDHVTPWMDSCAAPDHPMIDSLWGERRAIAQYRIGLRKRGLAGLAGALSLPAMTLLETAYARMKSGARS</sequence>
<evidence type="ECO:0000313" key="3">
    <source>
        <dbReference type="EMBL" id="MBB5987684.1"/>
    </source>
</evidence>
<comment type="caution">
    <text evidence="3">The sequence shown here is derived from an EMBL/GenBank/DDBJ whole genome shotgun (WGS) entry which is preliminary data.</text>
</comment>
<evidence type="ECO:0000313" key="4">
    <source>
        <dbReference type="Proteomes" id="UP001138540"/>
    </source>
</evidence>
<name>A0ABR6NNA5_9SPHN</name>
<accession>A0ABR6NNA5</accession>
<evidence type="ECO:0000256" key="1">
    <source>
        <dbReference type="SAM" id="MobiDB-lite"/>
    </source>
</evidence>
<reference evidence="3 4" key="1">
    <citation type="submission" date="2020-08" db="EMBL/GenBank/DDBJ databases">
        <title>Exploring microbial biodiversity for novel pathways involved in the catabolism of aromatic compounds derived from lignin.</title>
        <authorList>
            <person name="Elkins J."/>
        </authorList>
    </citation>
    <scope>NUCLEOTIDE SEQUENCE [LARGE SCALE GENOMIC DNA]</scope>
    <source>
        <strain evidence="3 4">B1D3A</strain>
    </source>
</reference>
<feature type="region of interest" description="Disordered" evidence="1">
    <location>
        <begin position="1"/>
        <end position="34"/>
    </location>
</feature>
<dbReference type="EMBL" id="JACHKA010000001">
    <property type="protein sequence ID" value="MBB5987684.1"/>
    <property type="molecule type" value="Genomic_DNA"/>
</dbReference>
<proteinExistence type="predicted"/>
<dbReference type="InterPro" id="IPR038740">
    <property type="entry name" value="BioF2-like_GNAT_dom"/>
</dbReference>
<dbReference type="Pfam" id="PF13480">
    <property type="entry name" value="Acetyltransf_6"/>
    <property type="match status" value="1"/>
</dbReference>
<dbReference type="Proteomes" id="UP001138540">
    <property type="component" value="Unassembled WGS sequence"/>
</dbReference>
<feature type="domain" description="BioF2-like acetyltransferase" evidence="2">
    <location>
        <begin position="185"/>
        <end position="316"/>
    </location>
</feature>
<organism evidence="3 4">
    <name type="scientific">Sphingobium lignivorans</name>
    <dbReference type="NCBI Taxonomy" id="2735886"/>
    <lineage>
        <taxon>Bacteria</taxon>
        <taxon>Pseudomonadati</taxon>
        <taxon>Pseudomonadota</taxon>
        <taxon>Alphaproteobacteria</taxon>
        <taxon>Sphingomonadales</taxon>
        <taxon>Sphingomonadaceae</taxon>
        <taxon>Sphingobium</taxon>
    </lineage>
</organism>
<protein>
    <submittedName>
        <fullName evidence="3">CelD/BcsL family acetyltransferase involved in cellulose biosynthesis</fullName>
    </submittedName>
</protein>
<dbReference type="RefSeq" id="WP_260394969.1">
    <property type="nucleotide sequence ID" value="NZ_JACHKA010000001.1"/>
</dbReference>
<dbReference type="InterPro" id="IPR016181">
    <property type="entry name" value="Acyl_CoA_acyltransferase"/>
</dbReference>
<gene>
    <name evidence="3" type="ORF">HNP60_003658</name>
</gene>
<keyword evidence="4" id="KW-1185">Reference proteome</keyword>
<evidence type="ECO:0000259" key="2">
    <source>
        <dbReference type="Pfam" id="PF13480"/>
    </source>
</evidence>